<dbReference type="KEGG" id="amn:RAM_28775"/>
<accession>A0A9R0P0T9</accession>
<proteinExistence type="predicted"/>
<evidence type="ECO:0000313" key="1">
    <source>
        <dbReference type="EMBL" id="AEK44232.1"/>
    </source>
</evidence>
<dbReference type="AlphaFoldDB" id="A0A9R0P0T9"/>
<organism evidence="1 2">
    <name type="scientific">Amycolatopsis mediterranei (strain S699)</name>
    <name type="common">Nocardia mediterranei</name>
    <dbReference type="NCBI Taxonomy" id="713604"/>
    <lineage>
        <taxon>Bacteria</taxon>
        <taxon>Bacillati</taxon>
        <taxon>Actinomycetota</taxon>
        <taxon>Actinomycetes</taxon>
        <taxon>Pseudonocardiales</taxon>
        <taxon>Pseudonocardiaceae</taxon>
        <taxon>Amycolatopsis</taxon>
    </lineage>
</organism>
<keyword evidence="2" id="KW-1185">Reference proteome</keyword>
<protein>
    <submittedName>
        <fullName evidence="1">Uncharacterized protein</fullName>
    </submittedName>
</protein>
<sequence length="33" mass="3746">MESYDMVMYPLMWASQAISQDARDAIPDAPDQV</sequence>
<reference evidence="1 2" key="1">
    <citation type="journal article" date="2011" name="J. Bacteriol.">
        <title>Whole genome sequence of the rifamycin B-producing strain Amycolatopsis mediterranei S699.</title>
        <authorList>
            <person name="Verma M."/>
            <person name="Kaur J."/>
            <person name="Kumar M."/>
            <person name="Kumari K."/>
            <person name="Saxena A."/>
            <person name="Anand S."/>
            <person name="Nigam A."/>
            <person name="Ravi V."/>
            <person name="Raghuvanshi S."/>
            <person name="Khurana P."/>
            <person name="Tyagi A.K."/>
            <person name="Khurana J.P."/>
            <person name="Lal R."/>
        </authorList>
    </citation>
    <scope>NUCLEOTIDE SEQUENCE [LARGE SCALE GENOMIC DNA]</scope>
    <source>
        <strain evidence="1 2">S699</strain>
    </source>
</reference>
<dbReference type="EMBL" id="CP002896">
    <property type="protein sequence ID" value="AEK44232.1"/>
    <property type="molecule type" value="Genomic_DNA"/>
</dbReference>
<gene>
    <name evidence="1" type="ordered locus">RAM_28775</name>
</gene>
<dbReference type="Proteomes" id="UP000006138">
    <property type="component" value="Chromosome"/>
</dbReference>
<evidence type="ECO:0000313" key="2">
    <source>
        <dbReference type="Proteomes" id="UP000006138"/>
    </source>
</evidence>
<name>A0A9R0P0T9_AMYMS</name>